<accession>A0ABU2H3K1</accession>
<gene>
    <name evidence="8" type="ORF">RIF23_06160</name>
</gene>
<comment type="subcellular location">
    <subcellularLocation>
        <location evidence="1">Cell membrane</location>
        <topology evidence="1">Multi-pass membrane protein</topology>
    </subcellularLocation>
</comment>
<keyword evidence="4 7" id="KW-0812">Transmembrane</keyword>
<feature type="transmembrane region" description="Helical" evidence="7">
    <location>
        <begin position="16"/>
        <end position="34"/>
    </location>
</feature>
<dbReference type="Pfam" id="PF01899">
    <property type="entry name" value="MNHE"/>
    <property type="match status" value="1"/>
</dbReference>
<name>A0ABU2H3K1_9ACTN</name>
<feature type="transmembrane region" description="Helical" evidence="7">
    <location>
        <begin position="41"/>
        <end position="60"/>
    </location>
</feature>
<dbReference type="PANTHER" id="PTHR34584:SF1">
    <property type="entry name" value="NA(+)_H(+) ANTIPORTER SUBUNIT E1"/>
    <property type="match status" value="1"/>
</dbReference>
<comment type="similarity">
    <text evidence="2">Belongs to the CPA3 antiporters (TC 2.A.63) subunit E family.</text>
</comment>
<comment type="caution">
    <text evidence="8">The sequence shown here is derived from an EMBL/GenBank/DDBJ whole genome shotgun (WGS) entry which is preliminary data.</text>
</comment>
<evidence type="ECO:0000313" key="9">
    <source>
        <dbReference type="Proteomes" id="UP001250214"/>
    </source>
</evidence>
<keyword evidence="5 7" id="KW-1133">Transmembrane helix</keyword>
<dbReference type="EMBL" id="JAVLVT010000002">
    <property type="protein sequence ID" value="MDS1269876.1"/>
    <property type="molecule type" value="Genomic_DNA"/>
</dbReference>
<organism evidence="8 9">
    <name type="scientific">Lipingzhangella rawalii</name>
    <dbReference type="NCBI Taxonomy" id="2055835"/>
    <lineage>
        <taxon>Bacteria</taxon>
        <taxon>Bacillati</taxon>
        <taxon>Actinomycetota</taxon>
        <taxon>Actinomycetes</taxon>
        <taxon>Streptosporangiales</taxon>
        <taxon>Nocardiopsidaceae</taxon>
        <taxon>Lipingzhangella</taxon>
    </lineage>
</organism>
<dbReference type="RefSeq" id="WP_310911412.1">
    <property type="nucleotide sequence ID" value="NZ_JAVLVT010000002.1"/>
</dbReference>
<keyword evidence="6 7" id="KW-0472">Membrane</keyword>
<evidence type="ECO:0000256" key="2">
    <source>
        <dbReference type="ARBA" id="ARBA00006228"/>
    </source>
</evidence>
<dbReference type="Proteomes" id="UP001250214">
    <property type="component" value="Unassembled WGS sequence"/>
</dbReference>
<evidence type="ECO:0000256" key="1">
    <source>
        <dbReference type="ARBA" id="ARBA00004651"/>
    </source>
</evidence>
<dbReference type="PANTHER" id="PTHR34584">
    <property type="entry name" value="NA(+)/H(+) ANTIPORTER SUBUNIT E1"/>
    <property type="match status" value="1"/>
</dbReference>
<protein>
    <submittedName>
        <fullName evidence="8">Na+/H+ antiporter subunit E</fullName>
    </submittedName>
</protein>
<evidence type="ECO:0000256" key="4">
    <source>
        <dbReference type="ARBA" id="ARBA00022692"/>
    </source>
</evidence>
<sequence length="186" mass="20632">MNVRSAGSWQDRMERYWLQFPLLLWLLAVWILLHGRISVQVLAGGVGISLLLLVVFRMPAVDYGVRLRPGAAAWFVLRFLADLVVASLRMVVQVCSRRPRCAVLAIPLRTRSDVLLTATAITVSAIPGTVVVEVGRSSWTLWVHALGAVDARGQEATRMSTLALEARITRAFGTRADLSRLQEEQE</sequence>
<dbReference type="NCBIfam" id="NF006521">
    <property type="entry name" value="PRK08965.1-5"/>
    <property type="match status" value="1"/>
</dbReference>
<keyword evidence="3" id="KW-1003">Cell membrane</keyword>
<reference evidence="9" key="1">
    <citation type="submission" date="2023-07" db="EMBL/GenBank/DDBJ databases">
        <title>Novel species in the genus Lipingzhangella isolated from Sambhar Salt Lake.</title>
        <authorList>
            <person name="Jiya N."/>
            <person name="Kajale S."/>
            <person name="Sharma A."/>
        </authorList>
    </citation>
    <scope>NUCLEOTIDE SEQUENCE [LARGE SCALE GENOMIC DNA]</scope>
    <source>
        <strain evidence="9">LS1_29</strain>
    </source>
</reference>
<keyword evidence="9" id="KW-1185">Reference proteome</keyword>
<evidence type="ECO:0000256" key="3">
    <source>
        <dbReference type="ARBA" id="ARBA00022475"/>
    </source>
</evidence>
<evidence type="ECO:0000256" key="7">
    <source>
        <dbReference type="SAM" id="Phobius"/>
    </source>
</evidence>
<dbReference type="InterPro" id="IPR002758">
    <property type="entry name" value="Cation_antiport_E"/>
</dbReference>
<feature type="transmembrane region" description="Helical" evidence="7">
    <location>
        <begin position="72"/>
        <end position="92"/>
    </location>
</feature>
<evidence type="ECO:0000313" key="8">
    <source>
        <dbReference type="EMBL" id="MDS1269876.1"/>
    </source>
</evidence>
<evidence type="ECO:0000256" key="5">
    <source>
        <dbReference type="ARBA" id="ARBA00022989"/>
    </source>
</evidence>
<evidence type="ECO:0000256" key="6">
    <source>
        <dbReference type="ARBA" id="ARBA00023136"/>
    </source>
</evidence>
<proteinExistence type="inferred from homology"/>